<dbReference type="EMBL" id="LT558118">
    <property type="protein sequence ID" value="SAM68206.1"/>
    <property type="molecule type" value="Genomic_DNA"/>
</dbReference>
<dbReference type="AlphaFoldDB" id="A0A1K0FWR0"/>
<feature type="region of interest" description="Disordered" evidence="1">
    <location>
        <begin position="1"/>
        <end position="44"/>
    </location>
</feature>
<feature type="compositionally biased region" description="Polar residues" evidence="1">
    <location>
        <begin position="28"/>
        <end position="44"/>
    </location>
</feature>
<sequence length="79" mass="8508">MSSVRLATARNEAGLEKGLKTKDRRQAKASTTLKSTETTGANQQLKSCHEAQGAKHMEINKVINLNAGRIVVFVVASNV</sequence>
<organism evidence="2 3">
    <name type="scientific">Ustilago bromivora</name>
    <dbReference type="NCBI Taxonomy" id="307758"/>
    <lineage>
        <taxon>Eukaryota</taxon>
        <taxon>Fungi</taxon>
        <taxon>Dikarya</taxon>
        <taxon>Basidiomycota</taxon>
        <taxon>Ustilaginomycotina</taxon>
        <taxon>Ustilaginomycetes</taxon>
        <taxon>Ustilaginales</taxon>
        <taxon>Ustilaginaceae</taxon>
        <taxon>Ustilago</taxon>
    </lineage>
</organism>
<gene>
    <name evidence="2" type="ORF">UBRO_00800</name>
</gene>
<reference evidence="3" key="1">
    <citation type="submission" date="2016-04" db="EMBL/GenBank/DDBJ databases">
        <authorList>
            <person name="Guldener U."/>
            <person name="Guldener U."/>
        </authorList>
    </citation>
    <scope>NUCLEOTIDE SEQUENCE [LARGE SCALE GENOMIC DNA]</scope>
    <source>
        <strain evidence="3">UB2112</strain>
    </source>
</reference>
<evidence type="ECO:0000313" key="3">
    <source>
        <dbReference type="Proteomes" id="UP000179920"/>
    </source>
</evidence>
<dbReference type="OrthoDB" id="10285879at2759"/>
<proteinExistence type="predicted"/>
<evidence type="ECO:0000256" key="1">
    <source>
        <dbReference type="SAM" id="MobiDB-lite"/>
    </source>
</evidence>
<feature type="compositionally biased region" description="Basic and acidic residues" evidence="1">
    <location>
        <begin position="13"/>
        <end position="26"/>
    </location>
</feature>
<dbReference type="Proteomes" id="UP000179920">
    <property type="component" value="Chromosome II"/>
</dbReference>
<accession>A0A1K0FWR0</accession>
<evidence type="ECO:0000313" key="2">
    <source>
        <dbReference type="EMBL" id="SAM68206.1"/>
    </source>
</evidence>
<protein>
    <submittedName>
        <fullName evidence="2">Uncharacterized protein</fullName>
    </submittedName>
</protein>
<name>A0A1K0FWR0_9BASI</name>